<dbReference type="AlphaFoldDB" id="A0A8X7RQN9"/>
<reference evidence="1 2" key="1">
    <citation type="submission" date="2020-02" db="EMBL/GenBank/DDBJ databases">
        <authorList>
            <person name="Ma Q."/>
            <person name="Huang Y."/>
            <person name="Song X."/>
            <person name="Pei D."/>
        </authorList>
    </citation>
    <scope>NUCLEOTIDE SEQUENCE [LARGE SCALE GENOMIC DNA]</scope>
    <source>
        <strain evidence="1">Sxm20200214</strain>
        <tissue evidence="1">Leaf</tissue>
    </source>
</reference>
<evidence type="ECO:0000313" key="2">
    <source>
        <dbReference type="Proteomes" id="UP000886595"/>
    </source>
</evidence>
<dbReference type="OrthoDB" id="10274342at2759"/>
<proteinExistence type="predicted"/>
<dbReference type="Proteomes" id="UP000886595">
    <property type="component" value="Unassembled WGS sequence"/>
</dbReference>
<name>A0A8X7RQN9_BRACI</name>
<comment type="caution">
    <text evidence="1">The sequence shown here is derived from an EMBL/GenBank/DDBJ whole genome shotgun (WGS) entry which is preliminary data.</text>
</comment>
<organism evidence="1 2">
    <name type="scientific">Brassica carinata</name>
    <name type="common">Ethiopian mustard</name>
    <name type="synonym">Abyssinian cabbage</name>
    <dbReference type="NCBI Taxonomy" id="52824"/>
    <lineage>
        <taxon>Eukaryota</taxon>
        <taxon>Viridiplantae</taxon>
        <taxon>Streptophyta</taxon>
        <taxon>Embryophyta</taxon>
        <taxon>Tracheophyta</taxon>
        <taxon>Spermatophyta</taxon>
        <taxon>Magnoliopsida</taxon>
        <taxon>eudicotyledons</taxon>
        <taxon>Gunneridae</taxon>
        <taxon>Pentapetalae</taxon>
        <taxon>rosids</taxon>
        <taxon>malvids</taxon>
        <taxon>Brassicales</taxon>
        <taxon>Brassicaceae</taxon>
        <taxon>Brassiceae</taxon>
        <taxon>Brassica</taxon>
    </lineage>
</organism>
<protein>
    <submittedName>
        <fullName evidence="1">Uncharacterized protein</fullName>
    </submittedName>
</protein>
<keyword evidence="2" id="KW-1185">Reference proteome</keyword>
<evidence type="ECO:0000313" key="1">
    <source>
        <dbReference type="EMBL" id="KAG2291100.1"/>
    </source>
</evidence>
<sequence>MENDLASDGGINVESDVVGCGESEMKSNRAIVKPPIEVTVISQDTNQVENLKRI</sequence>
<dbReference type="EMBL" id="JAAMPC010000009">
    <property type="protein sequence ID" value="KAG2291100.1"/>
    <property type="molecule type" value="Genomic_DNA"/>
</dbReference>
<gene>
    <name evidence="1" type="ORF">Bca52824_037769</name>
</gene>
<accession>A0A8X7RQN9</accession>